<evidence type="ECO:0000313" key="1">
    <source>
        <dbReference type="EMBL" id="KAI0041099.1"/>
    </source>
</evidence>
<dbReference type="EMBL" id="MU276144">
    <property type="protein sequence ID" value="KAI0041099.1"/>
    <property type="molecule type" value="Genomic_DNA"/>
</dbReference>
<accession>A0ACB8RAJ3</accession>
<protein>
    <submittedName>
        <fullName evidence="1">Uncharacterized protein</fullName>
    </submittedName>
</protein>
<organism evidence="1 2">
    <name type="scientific">Auriscalpium vulgare</name>
    <dbReference type="NCBI Taxonomy" id="40419"/>
    <lineage>
        <taxon>Eukaryota</taxon>
        <taxon>Fungi</taxon>
        <taxon>Dikarya</taxon>
        <taxon>Basidiomycota</taxon>
        <taxon>Agaricomycotina</taxon>
        <taxon>Agaricomycetes</taxon>
        <taxon>Russulales</taxon>
        <taxon>Auriscalpiaceae</taxon>
        <taxon>Auriscalpium</taxon>
    </lineage>
</organism>
<comment type="caution">
    <text evidence="1">The sequence shown here is derived from an EMBL/GenBank/DDBJ whole genome shotgun (WGS) entry which is preliminary data.</text>
</comment>
<sequence length="877" mass="100134">MDEDDPSAAHHDERASHERRLSEAVHERRTDDRKIVHFPGLAGAAIPQAAPRTYDAYREGLAANDPANLWAPFASKMEWEVANWAKMRGPTSTAFTELLQIEGLRDRLGLSFKSSKDLNNIIDCQLPAVPEFKSEEIVVDGETFEVFFRDVLECIKMLYSNPDFLQHMSFAPERHYADDDLTVRLYHQMHTGTWWWKIQKILEALNPGATVVPLILSTDKTQVTVFRNRSAYPVYMTIGNIAKEIRRKSSKHAQLLIGYLPTDGLLHIKNAETRRRALANLFHACMRRIMGVIKVHSRDGLPMATGDGVVRRCHPIVAAYVADYPEQALVACVKNGQCPKCQAPRDQLGLYQQFPTRDLAKTLRALRTVDRGPEIFIAACDEAGIKPVYHPFWEDLPHCNMFTSITPDVLHQMYQGMAKHILEWLKGAFGEAEMDERCKRLPRNHNTRLFSSGISHLSRVSGQEHKDICRILLGLIVDLPLPDGQSPVRLVRAVRALLDFLYLAQYPSHSDDTLKYLTSALERFHTNKHIFEELGIREQFNLPKLHSLIHYVESIRLFGTTDNYNTEATERLHIDYAKDAYRSTNHKDAFPQMTRWLVRREQLHRHANYVQWRIKQEPANAPEPEPAAAAPPSRVHIARFPNNKSVTFARLAAEYGAVDFQAALARYVVRERNPHLTERQVANVAEGINLPFRAVATYYTIKFTMPDPQGHEELADIRDAIHARPAYATARNHIVPGRFDTGLVNTGGGGEAEVNGYRVCQVRAVFSLPIKAREAAFPPNYNGPTHLAYIEWFTPFPLNEEPNHLMYKIGRSFRGARDSRRRVCEVIPVDDIRRSVHLFPLFGATVPRTWTSSNVLEQCERFYVSSFTDRHTYITIY</sequence>
<name>A0ACB8RAJ3_9AGAM</name>
<gene>
    <name evidence="1" type="ORF">FA95DRAFT_1501909</name>
</gene>
<proteinExistence type="predicted"/>
<reference evidence="1" key="1">
    <citation type="submission" date="2021-02" db="EMBL/GenBank/DDBJ databases">
        <authorList>
            <consortium name="DOE Joint Genome Institute"/>
            <person name="Ahrendt S."/>
            <person name="Looney B.P."/>
            <person name="Miyauchi S."/>
            <person name="Morin E."/>
            <person name="Drula E."/>
            <person name="Courty P.E."/>
            <person name="Chicoki N."/>
            <person name="Fauchery L."/>
            <person name="Kohler A."/>
            <person name="Kuo A."/>
            <person name="Labutti K."/>
            <person name="Pangilinan J."/>
            <person name="Lipzen A."/>
            <person name="Riley R."/>
            <person name="Andreopoulos W."/>
            <person name="He G."/>
            <person name="Johnson J."/>
            <person name="Barry K.W."/>
            <person name="Grigoriev I.V."/>
            <person name="Nagy L."/>
            <person name="Hibbett D."/>
            <person name="Henrissat B."/>
            <person name="Matheny P.B."/>
            <person name="Labbe J."/>
            <person name="Martin F."/>
        </authorList>
    </citation>
    <scope>NUCLEOTIDE SEQUENCE</scope>
    <source>
        <strain evidence="1">FP105234-sp</strain>
    </source>
</reference>
<keyword evidence="2" id="KW-1185">Reference proteome</keyword>
<reference evidence="1" key="2">
    <citation type="journal article" date="2022" name="New Phytol.">
        <title>Evolutionary transition to the ectomycorrhizal habit in the genomes of a hyperdiverse lineage of mushroom-forming fungi.</title>
        <authorList>
            <person name="Looney B."/>
            <person name="Miyauchi S."/>
            <person name="Morin E."/>
            <person name="Drula E."/>
            <person name="Courty P.E."/>
            <person name="Kohler A."/>
            <person name="Kuo A."/>
            <person name="LaButti K."/>
            <person name="Pangilinan J."/>
            <person name="Lipzen A."/>
            <person name="Riley R."/>
            <person name="Andreopoulos W."/>
            <person name="He G."/>
            <person name="Johnson J."/>
            <person name="Nolan M."/>
            <person name="Tritt A."/>
            <person name="Barry K.W."/>
            <person name="Grigoriev I.V."/>
            <person name="Nagy L.G."/>
            <person name="Hibbett D."/>
            <person name="Henrissat B."/>
            <person name="Matheny P.B."/>
            <person name="Labbe J."/>
            <person name="Martin F.M."/>
        </authorList>
    </citation>
    <scope>NUCLEOTIDE SEQUENCE</scope>
    <source>
        <strain evidence="1">FP105234-sp</strain>
    </source>
</reference>
<evidence type="ECO:0000313" key="2">
    <source>
        <dbReference type="Proteomes" id="UP000814033"/>
    </source>
</evidence>
<dbReference type="Proteomes" id="UP000814033">
    <property type="component" value="Unassembled WGS sequence"/>
</dbReference>